<name>A0A8S0QND3_OLEEU</name>
<comment type="caution">
    <text evidence="2">The sequence shown here is derived from an EMBL/GenBank/DDBJ whole genome shotgun (WGS) entry which is preliminary data.</text>
</comment>
<feature type="compositionally biased region" description="Polar residues" evidence="1">
    <location>
        <begin position="49"/>
        <end position="59"/>
    </location>
</feature>
<gene>
    <name evidence="2" type="ORF">OLEA9_A093003</name>
</gene>
<sequence>MRKQNESRKWEGDHRKTSRRPPKKRTAFEIEIWWKFPENEVIDMHEASTQRGRATTHAGSTGMLKNVSAAG</sequence>
<keyword evidence="3" id="KW-1185">Reference proteome</keyword>
<proteinExistence type="predicted"/>
<evidence type="ECO:0000256" key="1">
    <source>
        <dbReference type="SAM" id="MobiDB-lite"/>
    </source>
</evidence>
<feature type="region of interest" description="Disordered" evidence="1">
    <location>
        <begin position="48"/>
        <end position="71"/>
    </location>
</feature>
<protein>
    <submittedName>
        <fullName evidence="2">Uncharacterized protein</fullName>
    </submittedName>
</protein>
<dbReference type="AlphaFoldDB" id="A0A8S0QND3"/>
<feature type="region of interest" description="Disordered" evidence="1">
    <location>
        <begin position="1"/>
        <end position="24"/>
    </location>
</feature>
<dbReference type="Proteomes" id="UP000594638">
    <property type="component" value="Unassembled WGS sequence"/>
</dbReference>
<dbReference type="Gramene" id="OE9A093003T1">
    <property type="protein sequence ID" value="OE9A093003C1"/>
    <property type="gene ID" value="OE9A093003"/>
</dbReference>
<evidence type="ECO:0000313" key="3">
    <source>
        <dbReference type="Proteomes" id="UP000594638"/>
    </source>
</evidence>
<reference evidence="2 3" key="1">
    <citation type="submission" date="2019-12" db="EMBL/GenBank/DDBJ databases">
        <authorList>
            <person name="Alioto T."/>
            <person name="Alioto T."/>
            <person name="Gomez Garrido J."/>
        </authorList>
    </citation>
    <scope>NUCLEOTIDE SEQUENCE [LARGE SCALE GENOMIC DNA]</scope>
</reference>
<organism evidence="2 3">
    <name type="scientific">Olea europaea subsp. europaea</name>
    <dbReference type="NCBI Taxonomy" id="158383"/>
    <lineage>
        <taxon>Eukaryota</taxon>
        <taxon>Viridiplantae</taxon>
        <taxon>Streptophyta</taxon>
        <taxon>Embryophyta</taxon>
        <taxon>Tracheophyta</taxon>
        <taxon>Spermatophyta</taxon>
        <taxon>Magnoliopsida</taxon>
        <taxon>eudicotyledons</taxon>
        <taxon>Gunneridae</taxon>
        <taxon>Pentapetalae</taxon>
        <taxon>asterids</taxon>
        <taxon>lamiids</taxon>
        <taxon>Lamiales</taxon>
        <taxon>Oleaceae</taxon>
        <taxon>Oleeae</taxon>
        <taxon>Olea</taxon>
    </lineage>
</organism>
<feature type="compositionally biased region" description="Basic and acidic residues" evidence="1">
    <location>
        <begin position="1"/>
        <end position="15"/>
    </location>
</feature>
<evidence type="ECO:0000313" key="2">
    <source>
        <dbReference type="EMBL" id="CAA2968521.1"/>
    </source>
</evidence>
<accession>A0A8S0QND3</accession>
<dbReference type="EMBL" id="CACTIH010001912">
    <property type="protein sequence ID" value="CAA2968521.1"/>
    <property type="molecule type" value="Genomic_DNA"/>
</dbReference>